<dbReference type="InterPro" id="IPR036737">
    <property type="entry name" value="OmpA-like_sf"/>
</dbReference>
<dbReference type="PANTHER" id="PTHR30329">
    <property type="entry name" value="STATOR ELEMENT OF FLAGELLAR MOTOR COMPLEX"/>
    <property type="match status" value="1"/>
</dbReference>
<dbReference type="GO" id="GO:0016020">
    <property type="term" value="C:membrane"/>
    <property type="evidence" value="ECO:0007669"/>
    <property type="project" value="UniProtKB-UniRule"/>
</dbReference>
<evidence type="ECO:0000259" key="3">
    <source>
        <dbReference type="PROSITE" id="PS51123"/>
    </source>
</evidence>
<dbReference type="Proteomes" id="UP000488936">
    <property type="component" value="Unassembled WGS sequence"/>
</dbReference>
<keyword evidence="5" id="KW-1185">Reference proteome</keyword>
<dbReference type="InterPro" id="IPR050330">
    <property type="entry name" value="Bact_OuterMem_StrucFunc"/>
</dbReference>
<accession>A0A7K1GKF4</accession>
<feature type="domain" description="OmpA-like" evidence="3">
    <location>
        <begin position="166"/>
        <end position="291"/>
    </location>
</feature>
<proteinExistence type="predicted"/>
<organism evidence="4 5">
    <name type="scientific">Myroides pelagicus</name>
    <dbReference type="NCBI Taxonomy" id="270914"/>
    <lineage>
        <taxon>Bacteria</taxon>
        <taxon>Pseudomonadati</taxon>
        <taxon>Bacteroidota</taxon>
        <taxon>Flavobacteriia</taxon>
        <taxon>Flavobacteriales</taxon>
        <taxon>Flavobacteriaceae</taxon>
        <taxon>Myroides</taxon>
    </lineage>
</organism>
<dbReference type="Pfam" id="PF00691">
    <property type="entry name" value="OmpA"/>
    <property type="match status" value="1"/>
</dbReference>
<dbReference type="PANTHER" id="PTHR30329:SF21">
    <property type="entry name" value="LIPOPROTEIN YIAD-RELATED"/>
    <property type="match status" value="1"/>
</dbReference>
<evidence type="ECO:0000313" key="4">
    <source>
        <dbReference type="EMBL" id="MTH29372.1"/>
    </source>
</evidence>
<sequence length="301" mass="33369">MNIRPLLIGLLVLPLVSSCVTRRLYNDLDAQYQSILSENDNLTNELALMNSSNSELENIKKDLAKQLKQLQQERKNLAAEIATAEKQLLDLEKSNKELARTNKEALAIEAERLSRAKSELADKSLRIAELEAILEANDKQMRALKDNLSTALNAFEGKGLTIKQKNGRVYVSMENKLLFKSGSWSVNKEGELAVVELSKVLANNPQITVLIEGHTDNDKVLGDLGEGVKNNWDLSTKRALAIVAIITANQDIIKSNITAAGRSEYAPLMSNDIPEGKAKNRRIEVILTPNLDKINSMLNQL</sequence>
<dbReference type="PROSITE" id="PS51257">
    <property type="entry name" value="PROKAR_LIPOPROTEIN"/>
    <property type="match status" value="1"/>
</dbReference>
<name>A0A7K1GKF4_9FLAO</name>
<dbReference type="CDD" id="cd07185">
    <property type="entry name" value="OmpA_C-like"/>
    <property type="match status" value="1"/>
</dbReference>
<feature type="coiled-coil region" evidence="2">
    <location>
        <begin position="25"/>
        <end position="147"/>
    </location>
</feature>
<protein>
    <submittedName>
        <fullName evidence="4">OmpA family protein</fullName>
    </submittedName>
</protein>
<evidence type="ECO:0000313" key="5">
    <source>
        <dbReference type="Proteomes" id="UP000488936"/>
    </source>
</evidence>
<keyword evidence="1" id="KW-0472">Membrane</keyword>
<dbReference type="AlphaFoldDB" id="A0A7K1GKF4"/>
<dbReference type="Gene3D" id="1.10.287.1490">
    <property type="match status" value="1"/>
</dbReference>
<dbReference type="SUPFAM" id="SSF103088">
    <property type="entry name" value="OmpA-like"/>
    <property type="match status" value="1"/>
</dbReference>
<dbReference type="PROSITE" id="PS51123">
    <property type="entry name" value="OMPA_2"/>
    <property type="match status" value="1"/>
</dbReference>
<dbReference type="InterPro" id="IPR006665">
    <property type="entry name" value="OmpA-like"/>
</dbReference>
<evidence type="ECO:0000256" key="2">
    <source>
        <dbReference type="SAM" id="Coils"/>
    </source>
</evidence>
<dbReference type="RefSeq" id="WP_155035357.1">
    <property type="nucleotide sequence ID" value="NZ_JAYMMG010000005.1"/>
</dbReference>
<dbReference type="OrthoDB" id="9815217at2"/>
<reference evidence="4 5" key="1">
    <citation type="journal article" date="2006" name="Int. J. Syst. Evol. Microbiol.">
        <title>Myroides pelagicus sp. nov., isolated from seawater in Thailand.</title>
        <authorList>
            <person name="Yoon J."/>
            <person name="Maneerat S."/>
            <person name="Kawai F."/>
            <person name="Yokota A."/>
        </authorList>
    </citation>
    <scope>NUCLEOTIDE SEQUENCE [LARGE SCALE GENOMIC DNA]</scope>
    <source>
        <strain evidence="4 5">SM1T</strain>
    </source>
</reference>
<comment type="caution">
    <text evidence="4">The sequence shown here is derived from an EMBL/GenBank/DDBJ whole genome shotgun (WGS) entry which is preliminary data.</text>
</comment>
<dbReference type="EMBL" id="WMJY01000009">
    <property type="protein sequence ID" value="MTH29372.1"/>
    <property type="molecule type" value="Genomic_DNA"/>
</dbReference>
<dbReference type="Gene3D" id="3.30.1330.60">
    <property type="entry name" value="OmpA-like domain"/>
    <property type="match status" value="1"/>
</dbReference>
<keyword evidence="2" id="KW-0175">Coiled coil</keyword>
<gene>
    <name evidence="4" type="ORF">GJV77_05475</name>
</gene>
<evidence type="ECO:0000256" key="1">
    <source>
        <dbReference type="PROSITE-ProRule" id="PRU00473"/>
    </source>
</evidence>